<dbReference type="GO" id="GO:0006364">
    <property type="term" value="P:rRNA processing"/>
    <property type="evidence" value="ECO:0007669"/>
    <property type="project" value="InterPro"/>
</dbReference>
<comment type="similarity">
    <text evidence="2">Belongs to the glycosyltransferase 41 family. O-GlcNAc transferase subfamily.</text>
</comment>
<comment type="pathway">
    <text evidence="13">Amino-acid degradation; L-threonine degradation via oxydo-reductase pathway; glycine from L-threonine: step 1/2.</text>
</comment>
<comment type="function">
    <text evidence="10">Ribosome biogenesis factor. Involved in nucleolar processing of pre-18S ribosomal RNA. Required for optimal pre-ribosomal RNA transcription by RNA polymerase I. Part of the small subunit (SSU) processome, first precursor of the small eukaryotic ribosomal subunit. During the assembly of the SSU processome in the nucleolus, many ribosome biogenesis factors, an RNA chaperone and ribosomal proteins associate with the nascent pre-rRNA and work in concert to generate RNA folding, modifications, rearrangements and cleavage as well as targeted degradation of pre-ribosomal RNA by the RNA exosome.</text>
</comment>
<evidence type="ECO:0000313" key="21">
    <source>
        <dbReference type="Proteomes" id="UP000678499"/>
    </source>
</evidence>
<feature type="repeat" description="TPR" evidence="17">
    <location>
        <begin position="166"/>
        <end position="199"/>
    </location>
</feature>
<feature type="compositionally biased region" description="Polar residues" evidence="18">
    <location>
        <begin position="521"/>
        <end position="530"/>
    </location>
</feature>
<dbReference type="EC" id="1.1.1.103" evidence="14"/>
<evidence type="ECO:0000256" key="10">
    <source>
        <dbReference type="ARBA" id="ARBA00045437"/>
    </source>
</evidence>
<dbReference type="CDD" id="cd00200">
    <property type="entry name" value="WD40"/>
    <property type="match status" value="1"/>
</dbReference>
<dbReference type="Pfam" id="PF01370">
    <property type="entry name" value="Epimerase"/>
    <property type="match status" value="1"/>
</dbReference>
<dbReference type="EMBL" id="CAJPEX010000791">
    <property type="protein sequence ID" value="CAG0917228.1"/>
    <property type="molecule type" value="Genomic_DNA"/>
</dbReference>
<dbReference type="InterPro" id="IPR013766">
    <property type="entry name" value="Thioredoxin_domain"/>
</dbReference>
<dbReference type="CDD" id="cd05272">
    <property type="entry name" value="TDH_SDR_e"/>
    <property type="match status" value="1"/>
</dbReference>
<dbReference type="FunFam" id="3.40.50.720:FF:000077">
    <property type="entry name" value="L-threonine 3-dehydrogenase, mitochondrial"/>
    <property type="match status" value="1"/>
</dbReference>
<dbReference type="InterPro" id="IPR011990">
    <property type="entry name" value="TPR-like_helical_dom_sf"/>
</dbReference>
<keyword evidence="8" id="KW-0677">Repeat</keyword>
<keyword evidence="6" id="KW-0328">Glycosyltransferase</keyword>
<dbReference type="Gene3D" id="2.120.10.30">
    <property type="entry name" value="TolB, C-terminal domain"/>
    <property type="match status" value="2"/>
</dbReference>
<evidence type="ECO:0000256" key="15">
    <source>
        <dbReference type="ARBA" id="ARBA00069940"/>
    </source>
</evidence>
<comment type="catalytic activity">
    <reaction evidence="11">
        <text>L-threonine + NAD(+) = (2S)-2-amino-3-oxobutanoate + NADH + H(+)</text>
        <dbReference type="Rhea" id="RHEA:13161"/>
        <dbReference type="ChEBI" id="CHEBI:15378"/>
        <dbReference type="ChEBI" id="CHEBI:57540"/>
        <dbReference type="ChEBI" id="CHEBI:57926"/>
        <dbReference type="ChEBI" id="CHEBI:57945"/>
        <dbReference type="ChEBI" id="CHEBI:78948"/>
        <dbReference type="EC" id="1.1.1.103"/>
    </reaction>
</comment>
<dbReference type="Gene3D" id="1.25.40.10">
    <property type="entry name" value="Tetratricopeptide repeat domain"/>
    <property type="match status" value="4"/>
</dbReference>
<evidence type="ECO:0000256" key="11">
    <source>
        <dbReference type="ARBA" id="ARBA00050613"/>
    </source>
</evidence>
<protein>
    <recommendedName>
        <fullName evidence="15">L-threonine 3-dehydrogenase, mitochondrial</fullName>
        <ecNumber evidence="14">1.1.1.103</ecNumber>
        <ecNumber evidence="4">2.4.1.255</ecNumber>
    </recommendedName>
    <alternativeName>
        <fullName evidence="5">U3 small nucleolar RNA-associated protein 15 homolog</fullName>
    </alternativeName>
</protein>
<evidence type="ECO:0000259" key="19">
    <source>
        <dbReference type="PROSITE" id="PS51352"/>
    </source>
</evidence>
<accession>A0A7R9BNH1</accession>
<dbReference type="PROSITE" id="PS50005">
    <property type="entry name" value="TPR"/>
    <property type="match status" value="5"/>
</dbReference>
<gene>
    <name evidence="20" type="ORF">NMOB1V02_LOCUS4818</name>
</gene>
<keyword evidence="7" id="KW-0808">Transferase</keyword>
<evidence type="ECO:0000256" key="12">
    <source>
        <dbReference type="ARBA" id="ARBA00059023"/>
    </source>
</evidence>
<dbReference type="GO" id="GO:0006950">
    <property type="term" value="P:response to stress"/>
    <property type="evidence" value="ECO:0007669"/>
    <property type="project" value="UniProtKB-ARBA"/>
</dbReference>
<dbReference type="EC" id="2.4.1.255" evidence="4"/>
<dbReference type="Gene3D" id="3.40.50.720">
    <property type="entry name" value="NAD(P)-binding Rossmann-like Domain"/>
    <property type="match status" value="1"/>
</dbReference>
<dbReference type="InterPro" id="IPR018983">
    <property type="entry name" value="U3_snoRNA-assocProt_15_C"/>
</dbReference>
<feature type="repeat" description="WD" evidence="16">
    <location>
        <begin position="2332"/>
        <end position="2373"/>
    </location>
</feature>
<feature type="repeat" description="TPR" evidence="17">
    <location>
        <begin position="64"/>
        <end position="97"/>
    </location>
</feature>
<comment type="pathway">
    <text evidence="1">Protein modification; protein glycosylation.</text>
</comment>
<dbReference type="Gene3D" id="3.30.720.150">
    <property type="match status" value="1"/>
</dbReference>
<dbReference type="GO" id="GO:0008743">
    <property type="term" value="F:L-threonine 3-dehydrogenase activity"/>
    <property type="evidence" value="ECO:0007669"/>
    <property type="project" value="UniProtKB-EC"/>
</dbReference>
<evidence type="ECO:0000256" key="13">
    <source>
        <dbReference type="ARBA" id="ARBA00060557"/>
    </source>
</evidence>
<dbReference type="InterPro" id="IPR012336">
    <property type="entry name" value="Thioredoxin-like_fold"/>
</dbReference>
<keyword evidence="9 17" id="KW-0802">TPR repeat</keyword>
<dbReference type="InterPro" id="IPR037919">
    <property type="entry name" value="OGT"/>
</dbReference>
<evidence type="ECO:0000256" key="18">
    <source>
        <dbReference type="SAM" id="MobiDB-lite"/>
    </source>
</evidence>
<dbReference type="Gene3D" id="2.130.10.10">
    <property type="entry name" value="YVTN repeat-like/Quinoprotein amine dehydrogenase"/>
    <property type="match status" value="2"/>
</dbReference>
<dbReference type="SMART" id="SM00028">
    <property type="entry name" value="TPR"/>
    <property type="match status" value="6"/>
</dbReference>
<evidence type="ECO:0000313" key="20">
    <source>
        <dbReference type="EMBL" id="CAD7277076.1"/>
    </source>
</evidence>
<evidence type="ECO:0000256" key="6">
    <source>
        <dbReference type="ARBA" id="ARBA00022676"/>
    </source>
</evidence>
<reference evidence="20" key="1">
    <citation type="submission" date="2020-11" db="EMBL/GenBank/DDBJ databases">
        <authorList>
            <person name="Tran Van P."/>
        </authorList>
    </citation>
    <scope>NUCLEOTIDE SEQUENCE</scope>
</reference>
<dbReference type="SUPFAM" id="SSF51735">
    <property type="entry name" value="NAD(P)-binding Rossmann-fold domains"/>
    <property type="match status" value="1"/>
</dbReference>
<dbReference type="SUPFAM" id="SSF52833">
    <property type="entry name" value="Thioredoxin-like"/>
    <property type="match status" value="1"/>
</dbReference>
<dbReference type="GO" id="GO:0005730">
    <property type="term" value="C:nucleolus"/>
    <property type="evidence" value="ECO:0007669"/>
    <property type="project" value="InterPro"/>
</dbReference>
<dbReference type="Pfam" id="PF13181">
    <property type="entry name" value="TPR_8"/>
    <property type="match status" value="1"/>
</dbReference>
<feature type="repeat" description="TPR" evidence="17">
    <location>
        <begin position="132"/>
        <end position="165"/>
    </location>
</feature>
<dbReference type="Pfam" id="PF13414">
    <property type="entry name" value="TPR_11"/>
    <property type="match status" value="1"/>
</dbReference>
<feature type="repeat" description="TPR" evidence="17">
    <location>
        <begin position="98"/>
        <end position="131"/>
    </location>
</feature>
<comment type="function">
    <text evidence="12">Catalyzes the NAD(+)-dependent oxidation of L-threonine to 2-amino-3-ketobutyrate, mediating L-threonine catabolism.</text>
</comment>
<feature type="repeat" description="TPR" evidence="17">
    <location>
        <begin position="200"/>
        <end position="233"/>
    </location>
</feature>
<dbReference type="EMBL" id="OA882828">
    <property type="protein sequence ID" value="CAD7277076.1"/>
    <property type="molecule type" value="Genomic_DNA"/>
</dbReference>
<comment type="similarity">
    <text evidence="3">Belongs to the NAD(P)-dependent epimerase/dehydratase family.</text>
</comment>
<dbReference type="SMART" id="SM00320">
    <property type="entry name" value="WD40"/>
    <property type="match status" value="7"/>
</dbReference>
<dbReference type="PROSITE" id="PS50294">
    <property type="entry name" value="WD_REPEATS_REGION"/>
    <property type="match status" value="1"/>
</dbReference>
<dbReference type="PROSITE" id="PS50293">
    <property type="entry name" value="TPR_REGION"/>
    <property type="match status" value="2"/>
</dbReference>
<evidence type="ECO:0000256" key="4">
    <source>
        <dbReference type="ARBA" id="ARBA00011970"/>
    </source>
</evidence>
<dbReference type="InterPro" id="IPR011042">
    <property type="entry name" value="6-blade_b-propeller_TolB-like"/>
</dbReference>
<dbReference type="InterPro" id="IPR001680">
    <property type="entry name" value="WD40_rpt"/>
</dbReference>
<name>A0A7R9BNH1_9CRUS</name>
<dbReference type="OrthoDB" id="431715at2759"/>
<dbReference type="Pfam" id="PF00400">
    <property type="entry name" value="WD40"/>
    <property type="match status" value="3"/>
</dbReference>
<evidence type="ECO:0000256" key="8">
    <source>
        <dbReference type="ARBA" id="ARBA00022737"/>
    </source>
</evidence>
<dbReference type="InterPro" id="IPR029489">
    <property type="entry name" value="OGT/SEC/SPY_C"/>
</dbReference>
<dbReference type="Gene3D" id="3.40.30.10">
    <property type="entry name" value="Glutaredoxin"/>
    <property type="match status" value="1"/>
</dbReference>
<evidence type="ECO:0000256" key="9">
    <source>
        <dbReference type="ARBA" id="ARBA00022803"/>
    </source>
</evidence>
<evidence type="ECO:0000256" key="14">
    <source>
        <dbReference type="ARBA" id="ARBA00066604"/>
    </source>
</evidence>
<dbReference type="PROSITE" id="PS51352">
    <property type="entry name" value="THIOREDOXIN_2"/>
    <property type="match status" value="1"/>
</dbReference>
<feature type="domain" description="Thioredoxin" evidence="19">
    <location>
        <begin position="1543"/>
        <end position="1732"/>
    </location>
</feature>
<evidence type="ECO:0000256" key="16">
    <source>
        <dbReference type="PROSITE-ProRule" id="PRU00221"/>
    </source>
</evidence>
<keyword evidence="16" id="KW-0853">WD repeat</keyword>
<dbReference type="Gene3D" id="3.40.50.2000">
    <property type="entry name" value="Glycogen Phosphorylase B"/>
    <property type="match status" value="1"/>
</dbReference>
<evidence type="ECO:0000256" key="5">
    <source>
        <dbReference type="ARBA" id="ARBA00018260"/>
    </source>
</evidence>
<dbReference type="Pfam" id="PF13905">
    <property type="entry name" value="Thioredoxin_8"/>
    <property type="match status" value="1"/>
</dbReference>
<dbReference type="SUPFAM" id="SSF48452">
    <property type="entry name" value="TPR-like"/>
    <property type="match status" value="1"/>
</dbReference>
<dbReference type="InterPro" id="IPR036322">
    <property type="entry name" value="WD40_repeat_dom_sf"/>
</dbReference>
<dbReference type="SUPFAM" id="SSF63829">
    <property type="entry name" value="Calcium-dependent phosphotriesterase"/>
    <property type="match status" value="1"/>
</dbReference>
<dbReference type="SUPFAM" id="SSF50978">
    <property type="entry name" value="WD40 repeat-like"/>
    <property type="match status" value="1"/>
</dbReference>
<dbReference type="GO" id="GO:0097363">
    <property type="term" value="F:protein O-acetylglucosaminyltransferase activity"/>
    <property type="evidence" value="ECO:0007669"/>
    <property type="project" value="UniProtKB-EC"/>
</dbReference>
<evidence type="ECO:0000256" key="1">
    <source>
        <dbReference type="ARBA" id="ARBA00004922"/>
    </source>
</evidence>
<sequence>MRDHELIRNVNPKAMIASNYSKHPKEYQLAAMHGYKGCCQYENGFVEAALESFHKAISYRLDFWQAWCNLGNVYVAKGMITEAEHCYMTALKFSPSQPECLNNLGNILRERGRFQEARAQYELAVKVNQSLAPAHSNLGTLAQQQGDPSGAVNHYTRAIEAQPLFADAYTNLGNAMKELKNDGAAVECFLKAIEINPEYADAHLNLGSMLKEGGHIEEAVLSYRTALSIKPDFPDALCNLVHSLQLICQWDDYDKLQQRVHLLVTHQLLEDQGVPSVHPHHSMLYPSLSPQIRLEIAARHAKRASTRTPVLPPYTLWKNSCEDVSGPIQPGCVVRNTDVGSDLTVESFRGTPTSNKSFLSNIRVLPGDSFLSRLGRKTMLLINSASCDDELFRNSESVHSTNLSSSSESLLPSSRKKSGVKCELEDSHSLAVACREAAVESSRELHENSRDLINFPESVKSKSFSVRRGMRSDMLIPDETENQCRRFKIAPEHIRKNCDRSDLKNDLIPRISGPDDDNRGNTRFSPGTSTHLRDRRLKIGYVSSDFGNHPTSHLMQSVPRVHDRTRVKVYCYATSGDDGSEFRRNVKQGADEFLDVSEMSSREAAERIRRDGIHILVNTNGYTRGARTEIFAAKPAPVQVLWLGYPGTMGASFIDYIVTDPVATPPESAGHFKETLAYLASSHYVGDHAAMFPHVAEKLAVAVNRGNESDKIVLNARGLVSKLYSAGAVTLRMASGPTDGVGNPGNECLLGDEVMGQIQNPNDLFKRNICFQVMLKNSLVEVTVNGVTYQNGAQVSDKKVARGERVPRTVMVTCRSQYNLPADAVVYCNFNQLYKLDPRTMRLWFEILRRVEKSCLWLLRFPAGGEKNIRIFANQEGIPQSKLVFSEVAPKEEHVRRGQLADVCLDTLLCNGHTTGLDILWAGTPMITCPGETLASRVGASQLTALGLQELIASSDQEYVDIAVRLGSNKTKLQKISSKLLENRRNSSVYNVPGFAKQLEDLFEKLWKESNIAGDQMLHIESENAGFDSEGQLTWTMMLQMSALPDCHGGAMCSWLGHRSWNSSYAGMKNKEKLHHRVNALVIEGDEVINIMAAFYFKIFSSPLFNANGVILHIRTDLSVYQQRKDLYGKVRKMNALWMRQVFQNVACSVTLGPRSFVCQATPVQRKVSTNAGPPKVLITGALGQLGRGLAKILRAKFGSDNVIMSDIVKPDFDIMRSGPYVYADILDGEGLHNIVVTHRIDWLIHFSALLSAIGEQNLRLAMKVNIEGVHNILEVSRTHKLRVFIPSTIGAFGPTTPLENVQDFTIQRPRTIYGVAKVHTELLGEYYHERYGLDFRCLRFPGVISYETAPGGGTTDYAVQIFHDALKTGKYECYLKPDTMLPMMYIDDCLRSLTEMMEADEENLKQRTYNVAAMSFTPHQLANMVRKFVPQLRITYNPDSRQQIADGWPKMFDDSNARRDWGWSHDYDLEKMCSTVISGIRRLRRESNTALPIDYDVEVKQALDLHRPSGEPGEQKEIIQQISGYYQLSGMLSDVGLALREKLLEKCASLFPVPQDTEGASEDASDGFSLTEKIQEHLSWCEEELAAEFVFPVDAEWLNVSNAPDVDDDFRGNVIVLDFFTYCCMNCLNVLPVLQELETKHADASAGLRVVGIHSGKFENEKLGENVVSAIERHGIGHPVINDSENKLWNENGIFCWPTLLLLSPGLKPIFVFIGENVKDALFSVVPVALEYYRAKGTLFGADKSIAPAAKNRNLHPGSIVRFPGKVVGCGDQIFVADSGNNRVLICSETGLIKTNFGEEAAFLNPQGIAYSARLNHLFVADLGNHQIKRIDLNEGTVEALAGRGTSGSSANLNAPWDVCIGPPPNVAVLQMLYKENPMESLGKLCEVSASVDEVLYVAAAGSHQVWIIVYDGVLSGVAFRFAGSGCEEIRNNSYPHRAGFAQPSGICYSTETNCLYIADSESSAVREVSLSTGAVKTVAGGSKDPKNLFEFGDVDAESGKDARFQHPLGVTWNSAKSCVFVADSYNHKIKTCDVPGGATKTVYASAHNSEFGGIAYDAVKNLLYVADTNQHTILVGAMVNNVLEFKSLPVREKSGDGDRVWMEAKKLRVRGTLGLNFDVLLTKGVKLNEAAPQKLTYRVLDANDKVVTQHLEIFSPDRKYVVVGDTLPCGKSKLLADVRLVLCADESGMCFPADVKFGLPIVVSKEEGDTECTMTFYKKTSAAFPSKHSVKTEESLFWESLGPPVTVKEFGAIQSLRYSPAEPNVLAVSSSAKIQLLNTAIHQVVKTFTKFKEAAFGATFRGDGQILASGGDEGVVKLFDVEKKTLLRVFKGHENSIRRCEFLGGGERIASFSDDKTVKIWDVATEAIVQSFEEHTDFVRAGCVNPTSPDLIISGSYDHKVKLIDSRVGDCIVDIDTGLPVEAVACFQSGAYVLTAGGNAVQIWDLLAGGKRVVRLQHHHKTVTCLAFTSDYHQFASGSIDRHVTFYNASTMSVGHSVDYPSPILSLAISSDNQTVVVGSVDGFLTVRHRMTAEQKLTKKIEKWRHHRALPEPPKVELQPGDVEVEEKENKTKLESFDKKLKAFEFRATLTTVLTKKMMQRPETVVAVFRELIRRGAMKKALRNQTEITTKKFLAFLTSKIIDRHVYCEEGCKFYAALKPKLEKLRNLLAAEEKCIESLFELGGCADAILASREIGSSSKESDFEVLCVVDGDDEPSVDSDSHAIATVNETLPEEPLSPKWLRSRIMEPSAAALENELNFSVEVE</sequence>
<feature type="region of interest" description="Disordered" evidence="18">
    <location>
        <begin position="505"/>
        <end position="530"/>
    </location>
</feature>
<dbReference type="Proteomes" id="UP000678499">
    <property type="component" value="Unassembled WGS sequence"/>
</dbReference>
<evidence type="ECO:0000256" key="7">
    <source>
        <dbReference type="ARBA" id="ARBA00022679"/>
    </source>
</evidence>
<organism evidence="20">
    <name type="scientific">Notodromas monacha</name>
    <dbReference type="NCBI Taxonomy" id="399045"/>
    <lineage>
        <taxon>Eukaryota</taxon>
        <taxon>Metazoa</taxon>
        <taxon>Ecdysozoa</taxon>
        <taxon>Arthropoda</taxon>
        <taxon>Crustacea</taxon>
        <taxon>Oligostraca</taxon>
        <taxon>Ostracoda</taxon>
        <taxon>Podocopa</taxon>
        <taxon>Podocopida</taxon>
        <taxon>Cypridocopina</taxon>
        <taxon>Cypridoidea</taxon>
        <taxon>Cyprididae</taxon>
        <taxon>Notodromas</taxon>
    </lineage>
</organism>
<feature type="repeat" description="WD" evidence="16">
    <location>
        <begin position="2458"/>
        <end position="2499"/>
    </location>
</feature>
<dbReference type="PROSITE" id="PS50082">
    <property type="entry name" value="WD_REPEATS_2"/>
    <property type="match status" value="2"/>
</dbReference>
<dbReference type="Pfam" id="PF09384">
    <property type="entry name" value="UTP15_C"/>
    <property type="match status" value="1"/>
</dbReference>
<dbReference type="PANTHER" id="PTHR44366">
    <property type="entry name" value="UDP-N-ACETYLGLUCOSAMINE--PEPTIDE N-ACETYLGLUCOSAMINYLTRANSFERASE 110 KDA SUBUNIT"/>
    <property type="match status" value="1"/>
</dbReference>
<dbReference type="InterPro" id="IPR036291">
    <property type="entry name" value="NAD(P)-bd_dom_sf"/>
</dbReference>
<dbReference type="InterPro" id="IPR001509">
    <property type="entry name" value="Epimerase_deHydtase"/>
</dbReference>
<dbReference type="Pfam" id="PF13844">
    <property type="entry name" value="Glyco_transf_41"/>
    <property type="match status" value="2"/>
</dbReference>
<dbReference type="InterPro" id="IPR019734">
    <property type="entry name" value="TPR_rpt"/>
</dbReference>
<keyword evidence="21" id="KW-1185">Reference proteome</keyword>
<dbReference type="GO" id="GO:0006493">
    <property type="term" value="P:protein O-linked glycosylation"/>
    <property type="evidence" value="ECO:0007669"/>
    <property type="project" value="InterPro"/>
</dbReference>
<evidence type="ECO:0000256" key="3">
    <source>
        <dbReference type="ARBA" id="ARBA00007637"/>
    </source>
</evidence>
<evidence type="ECO:0000256" key="17">
    <source>
        <dbReference type="PROSITE-ProRule" id="PRU00339"/>
    </source>
</evidence>
<dbReference type="Gene3D" id="3.40.50.11380">
    <property type="match status" value="1"/>
</dbReference>
<dbReference type="InterPro" id="IPR015943">
    <property type="entry name" value="WD40/YVTN_repeat-like_dom_sf"/>
</dbReference>
<proteinExistence type="inferred from homology"/>
<dbReference type="InterPro" id="IPR036249">
    <property type="entry name" value="Thioredoxin-like_sf"/>
</dbReference>
<dbReference type="Pfam" id="PF13424">
    <property type="entry name" value="TPR_12"/>
    <property type="match status" value="1"/>
</dbReference>
<dbReference type="PANTHER" id="PTHR44366:SF1">
    <property type="entry name" value="UDP-N-ACETYLGLUCOSAMINE--PEPTIDE N-ACETYLGLUCOSAMINYLTRANSFERASE 110 KDA SUBUNIT"/>
    <property type="match status" value="1"/>
</dbReference>
<evidence type="ECO:0000256" key="2">
    <source>
        <dbReference type="ARBA" id="ARBA00005386"/>
    </source>
</evidence>